<keyword evidence="2" id="KW-1133">Transmembrane helix</keyword>
<protein>
    <submittedName>
        <fullName evidence="3">DUF3068 domain-containing protein</fullName>
    </submittedName>
</protein>
<dbReference type="Pfam" id="PF11271">
    <property type="entry name" value="PorA"/>
    <property type="match status" value="1"/>
</dbReference>
<name>A0A317DD75_9ACTN</name>
<dbReference type="Proteomes" id="UP000245410">
    <property type="component" value="Unassembled WGS sequence"/>
</dbReference>
<reference evidence="3 4" key="1">
    <citation type="submission" date="2018-05" db="EMBL/GenBank/DDBJ databases">
        <title>Micromonospora atacamensis sp. nov., a novel actinobacteria isolated from high altitude Atacama Desert soil.</title>
        <authorList>
            <person name="Carro L."/>
            <person name="Golinska P."/>
            <person name="Klenk H.-P."/>
            <person name="Goodfellow M."/>
        </authorList>
    </citation>
    <scope>NUCLEOTIDE SEQUENCE [LARGE SCALE GENOMIC DNA]</scope>
    <source>
        <strain evidence="3 4">5R2A7</strain>
    </source>
</reference>
<dbReference type="EMBL" id="QGKR01000094">
    <property type="protein sequence ID" value="PWR12789.1"/>
    <property type="molecule type" value="Genomic_DNA"/>
</dbReference>
<feature type="compositionally biased region" description="Polar residues" evidence="1">
    <location>
        <begin position="362"/>
        <end position="378"/>
    </location>
</feature>
<accession>A0A317DD75</accession>
<proteinExistence type="predicted"/>
<organism evidence="3 4">
    <name type="scientific">Micromonospora acroterricola</name>
    <dbReference type="NCBI Taxonomy" id="2202421"/>
    <lineage>
        <taxon>Bacteria</taxon>
        <taxon>Bacillati</taxon>
        <taxon>Actinomycetota</taxon>
        <taxon>Actinomycetes</taxon>
        <taxon>Micromonosporales</taxon>
        <taxon>Micromonosporaceae</taxon>
        <taxon>Micromonospora</taxon>
    </lineage>
</organism>
<sequence>MKHRAIGAVLFGGGVLLLALAAGLVFVVKPAVTKLPYDLKPATSVAEAKGATFLQITNGTIAINQADLRSTVLVSPNRDLTGKLSGDLDGKAVVWTVGQTVDRTDTKELINAYGAELALDRVSGAALNWDGQWLDDTGERQRIQFTEQVYKFPFGTEKKDYKIFDRDLRADTPAKFTGTENVEGIEAYRFEQVITDQALNLDAERVKLLLGSLAPGATTGKVVYSNTRTVWVDPVTGSYLKVREVQRKNLVPDVGAPAVLLNADFSYNDETVASSVERAKESRGQLTLLGVYAPIGLALLGLLLIAGGLLLARRGAAAPVAEARHRADLPPAADPTPTRVDQPAVRDEDRPGGPLTDEIPPASTNWKSDDSTVPTQRSAPDADEAEKR</sequence>
<gene>
    <name evidence="3" type="ORF">DKT68_02350</name>
</gene>
<evidence type="ECO:0000313" key="3">
    <source>
        <dbReference type="EMBL" id="PWR12789.1"/>
    </source>
</evidence>
<dbReference type="InterPro" id="IPR021424">
    <property type="entry name" value="PorA"/>
</dbReference>
<dbReference type="RefSeq" id="WP_109815785.1">
    <property type="nucleotide sequence ID" value="NZ_QGKR01000094.1"/>
</dbReference>
<dbReference type="OrthoDB" id="153031at2"/>
<comment type="caution">
    <text evidence="3">The sequence shown here is derived from an EMBL/GenBank/DDBJ whole genome shotgun (WGS) entry which is preliminary data.</text>
</comment>
<evidence type="ECO:0000256" key="2">
    <source>
        <dbReference type="SAM" id="Phobius"/>
    </source>
</evidence>
<keyword evidence="2" id="KW-0812">Transmembrane</keyword>
<feature type="transmembrane region" description="Helical" evidence="2">
    <location>
        <begin position="291"/>
        <end position="312"/>
    </location>
</feature>
<evidence type="ECO:0000256" key="1">
    <source>
        <dbReference type="SAM" id="MobiDB-lite"/>
    </source>
</evidence>
<feature type="region of interest" description="Disordered" evidence="1">
    <location>
        <begin position="326"/>
        <end position="388"/>
    </location>
</feature>
<dbReference type="AlphaFoldDB" id="A0A317DD75"/>
<feature type="compositionally biased region" description="Low complexity" evidence="1">
    <location>
        <begin position="329"/>
        <end position="338"/>
    </location>
</feature>
<evidence type="ECO:0000313" key="4">
    <source>
        <dbReference type="Proteomes" id="UP000245410"/>
    </source>
</evidence>
<keyword evidence="2" id="KW-0472">Membrane</keyword>
<keyword evidence="4" id="KW-1185">Reference proteome</keyword>